<sequence length="255" mass="29536">MLEKDQIAALKADLEQSKKDIEWQFKTNDHFNLKSNLNRETSIELSAYDNHPGDEGTELFEREKDIALNDHLEYQFGNIKKAIQAIENGTYGLCEVCGKEIPIERLEAIPQTTFCIEHTPDRTISDDRPVEEEVLRPPFGRFDLDEREENVVLDAEDTWQEVAAFGNSSSPSDFYDVPEDQDALFNEHNENIGYVEDYENFIGNDIEGKNITVYPHNKQHNDYEQQLDEEGIMTKFGDLPAYEHDPYVEKEDDYS</sequence>
<evidence type="ECO:0000256" key="2">
    <source>
        <dbReference type="ARBA" id="ARBA00022771"/>
    </source>
</evidence>
<dbReference type="EMBL" id="PGVA01000024">
    <property type="protein sequence ID" value="PLR82965.1"/>
    <property type="molecule type" value="Genomic_DNA"/>
</dbReference>
<dbReference type="Proteomes" id="UP000235114">
    <property type="component" value="Unassembled WGS sequence"/>
</dbReference>
<keyword evidence="1" id="KW-0479">Metal-binding</keyword>
<accession>A0A2N5GMA0</accession>
<dbReference type="PANTHER" id="PTHR33823:SF4">
    <property type="entry name" value="GENERAL STRESS PROTEIN 16O"/>
    <property type="match status" value="1"/>
</dbReference>
<keyword evidence="3" id="KW-0862">Zinc</keyword>
<evidence type="ECO:0000256" key="4">
    <source>
        <dbReference type="PROSITE-ProRule" id="PRU00510"/>
    </source>
</evidence>
<dbReference type="InterPro" id="IPR000962">
    <property type="entry name" value="Znf_DskA_TraR"/>
</dbReference>
<evidence type="ECO:0000256" key="3">
    <source>
        <dbReference type="ARBA" id="ARBA00022833"/>
    </source>
</evidence>
<organism evidence="6 8">
    <name type="scientific">Bacillus canaveralius</name>
    <dbReference type="NCBI Taxonomy" id="1403243"/>
    <lineage>
        <taxon>Bacteria</taxon>
        <taxon>Bacillati</taxon>
        <taxon>Bacillota</taxon>
        <taxon>Bacilli</taxon>
        <taxon>Bacillales</taxon>
        <taxon>Bacillaceae</taxon>
        <taxon>Bacillus</taxon>
    </lineage>
</organism>
<protein>
    <recommendedName>
        <fullName evidence="5">Zinc finger DksA/TraR C4-type domain-containing protein</fullName>
    </recommendedName>
</protein>
<dbReference type="PANTHER" id="PTHR33823">
    <property type="entry name" value="RNA POLYMERASE-BINDING TRANSCRIPTION FACTOR DKSA-RELATED"/>
    <property type="match status" value="1"/>
</dbReference>
<dbReference type="InterPro" id="IPR037187">
    <property type="entry name" value="DnaK_N"/>
</dbReference>
<dbReference type="RefSeq" id="WP_101577380.1">
    <property type="nucleotide sequence ID" value="NZ_PGVA01000024.1"/>
</dbReference>
<gene>
    <name evidence="6" type="ORF">CU635_10845</name>
    <name evidence="7" type="ORF">CVD25_10355</name>
</gene>
<dbReference type="GO" id="GO:0008270">
    <property type="term" value="F:zinc ion binding"/>
    <property type="evidence" value="ECO:0007669"/>
    <property type="project" value="UniProtKB-KW"/>
</dbReference>
<keyword evidence="2" id="KW-0863">Zinc-finger</keyword>
<feature type="domain" description="Zinc finger DksA/TraR C4-type" evidence="5">
    <location>
        <begin position="89"/>
        <end position="117"/>
    </location>
</feature>
<dbReference type="Pfam" id="PF01258">
    <property type="entry name" value="zf-dskA_traR"/>
    <property type="match status" value="1"/>
</dbReference>
<reference evidence="6 8" key="1">
    <citation type="submission" date="2017-11" db="EMBL/GenBank/DDBJ databases">
        <title>Comparitive Functional Genomics of Dry Heat Resistant strains isolated from the Viking Spacecraft.</title>
        <authorList>
            <person name="Seuylemezian A."/>
            <person name="Cooper K."/>
            <person name="Vaishampayan P."/>
        </authorList>
    </citation>
    <scope>NUCLEOTIDE SEQUENCE [LARGE SCALE GENOMIC DNA]</scope>
    <source>
        <strain evidence="6 8">M4.6</strain>
    </source>
</reference>
<dbReference type="InterPro" id="IPR014240">
    <property type="entry name" value="YteA"/>
</dbReference>
<name>A0A2N5GMA0_9BACI</name>
<dbReference type="EMBL" id="PGVD01000028">
    <property type="protein sequence ID" value="PLR97031.1"/>
    <property type="molecule type" value="Genomic_DNA"/>
</dbReference>
<dbReference type="Gene3D" id="1.20.120.910">
    <property type="entry name" value="DksA, coiled-coil domain"/>
    <property type="match status" value="1"/>
</dbReference>
<dbReference type="SUPFAM" id="SSF57716">
    <property type="entry name" value="Glucocorticoid receptor-like (DNA-binding domain)"/>
    <property type="match status" value="1"/>
</dbReference>
<dbReference type="OrthoDB" id="9811543at2"/>
<evidence type="ECO:0000313" key="7">
    <source>
        <dbReference type="EMBL" id="PLR97031.1"/>
    </source>
</evidence>
<dbReference type="Proteomes" id="UP000234951">
    <property type="component" value="Unassembled WGS sequence"/>
</dbReference>
<evidence type="ECO:0000256" key="1">
    <source>
        <dbReference type="ARBA" id="ARBA00022723"/>
    </source>
</evidence>
<dbReference type="SUPFAM" id="SSF109635">
    <property type="entry name" value="DnaK suppressor protein DksA, alpha-hairpin domain"/>
    <property type="match status" value="1"/>
</dbReference>
<evidence type="ECO:0000313" key="6">
    <source>
        <dbReference type="EMBL" id="PLR82965.1"/>
    </source>
</evidence>
<keyword evidence="9" id="KW-1185">Reference proteome</keyword>
<reference evidence="7 9" key="2">
    <citation type="submission" date="2017-12" db="EMBL/GenBank/DDBJ databases">
        <title>Comparative Functional Genomics of Dry Heat Resistant strains isolated from the Viking Spacecraft.</title>
        <authorList>
            <person name="Seuylemezian A."/>
            <person name="Cooper K."/>
            <person name="Vaishampayan P."/>
        </authorList>
    </citation>
    <scope>NUCLEOTIDE SEQUENCE [LARGE SCALE GENOMIC DNA]</scope>
    <source>
        <strain evidence="7 9">ATCC 29669</strain>
    </source>
</reference>
<evidence type="ECO:0000259" key="5">
    <source>
        <dbReference type="Pfam" id="PF01258"/>
    </source>
</evidence>
<dbReference type="AlphaFoldDB" id="A0A2N5GMA0"/>
<evidence type="ECO:0000313" key="9">
    <source>
        <dbReference type="Proteomes" id="UP000235114"/>
    </source>
</evidence>
<comment type="caution">
    <text evidence="6">The sequence shown here is derived from an EMBL/GenBank/DDBJ whole genome shotgun (WGS) entry which is preliminary data.</text>
</comment>
<dbReference type="NCBIfam" id="TIGR02890">
    <property type="entry name" value="bacill_yteA"/>
    <property type="match status" value="1"/>
</dbReference>
<dbReference type="PROSITE" id="PS51128">
    <property type="entry name" value="ZF_DKSA_2"/>
    <property type="match status" value="1"/>
</dbReference>
<evidence type="ECO:0000313" key="8">
    <source>
        <dbReference type="Proteomes" id="UP000234951"/>
    </source>
</evidence>
<proteinExistence type="predicted"/>
<feature type="zinc finger region" description="dksA C4-type" evidence="4">
    <location>
        <begin position="94"/>
        <end position="118"/>
    </location>
</feature>